<accession>A0A0F9FQL8</accession>
<organism evidence="1">
    <name type="scientific">marine sediment metagenome</name>
    <dbReference type="NCBI Taxonomy" id="412755"/>
    <lineage>
        <taxon>unclassified sequences</taxon>
        <taxon>metagenomes</taxon>
        <taxon>ecological metagenomes</taxon>
    </lineage>
</organism>
<proteinExistence type="predicted"/>
<name>A0A0F9FQL8_9ZZZZ</name>
<dbReference type="AlphaFoldDB" id="A0A0F9FQL8"/>
<comment type="caution">
    <text evidence="1">The sequence shown here is derived from an EMBL/GenBank/DDBJ whole genome shotgun (WGS) entry which is preliminary data.</text>
</comment>
<feature type="non-terminal residue" evidence="1">
    <location>
        <position position="1"/>
    </location>
</feature>
<gene>
    <name evidence="1" type="ORF">LCGC14_2276720</name>
</gene>
<dbReference type="EMBL" id="LAZR01031592">
    <property type="protein sequence ID" value="KKL53312.1"/>
    <property type="molecule type" value="Genomic_DNA"/>
</dbReference>
<sequence length="27" mass="2972">IEKVVQPIFFHVAVEGIIPGEVEIHTA</sequence>
<evidence type="ECO:0000313" key="1">
    <source>
        <dbReference type="EMBL" id="KKL53312.1"/>
    </source>
</evidence>
<protein>
    <submittedName>
        <fullName evidence="1">Uncharacterized protein</fullName>
    </submittedName>
</protein>
<reference evidence="1" key="1">
    <citation type="journal article" date="2015" name="Nature">
        <title>Complex archaea that bridge the gap between prokaryotes and eukaryotes.</title>
        <authorList>
            <person name="Spang A."/>
            <person name="Saw J.H."/>
            <person name="Jorgensen S.L."/>
            <person name="Zaremba-Niedzwiedzka K."/>
            <person name="Martijn J."/>
            <person name="Lind A.E."/>
            <person name="van Eijk R."/>
            <person name="Schleper C."/>
            <person name="Guy L."/>
            <person name="Ettema T.J."/>
        </authorList>
    </citation>
    <scope>NUCLEOTIDE SEQUENCE</scope>
</reference>